<dbReference type="AlphaFoldDB" id="A0A814M2H4"/>
<feature type="domain" description="EF-hand" evidence="4">
    <location>
        <begin position="340"/>
        <end position="375"/>
    </location>
</feature>
<proteinExistence type="predicted"/>
<feature type="compositionally biased region" description="Acidic residues" evidence="2">
    <location>
        <begin position="402"/>
        <end position="412"/>
    </location>
</feature>
<gene>
    <name evidence="5" type="ORF">XAT740_LOCUS16851</name>
</gene>
<dbReference type="SUPFAM" id="SSF47473">
    <property type="entry name" value="EF-hand"/>
    <property type="match status" value="1"/>
</dbReference>
<feature type="compositionally biased region" description="Polar residues" evidence="2">
    <location>
        <begin position="413"/>
        <end position="423"/>
    </location>
</feature>
<dbReference type="InterPro" id="IPR002048">
    <property type="entry name" value="EF_hand_dom"/>
</dbReference>
<dbReference type="EMBL" id="CAJNOR010001085">
    <property type="protein sequence ID" value="CAF1071771.1"/>
    <property type="molecule type" value="Genomic_DNA"/>
</dbReference>
<evidence type="ECO:0000313" key="6">
    <source>
        <dbReference type="Proteomes" id="UP000663828"/>
    </source>
</evidence>
<evidence type="ECO:0000313" key="5">
    <source>
        <dbReference type="EMBL" id="CAF1071771.1"/>
    </source>
</evidence>
<comment type="caution">
    <text evidence="5">The sequence shown here is derived from an EMBL/GenBank/DDBJ whole genome shotgun (WGS) entry which is preliminary data.</text>
</comment>
<dbReference type="PROSITE" id="PS00018">
    <property type="entry name" value="EF_HAND_1"/>
    <property type="match status" value="1"/>
</dbReference>
<dbReference type="InterPro" id="IPR018247">
    <property type="entry name" value="EF_Hand_1_Ca_BS"/>
</dbReference>
<dbReference type="PANTHER" id="PTHR12461:SF18">
    <property type="entry name" value="JMJC DOMAIN-CONTAINING PROTEIN"/>
    <property type="match status" value="1"/>
</dbReference>
<protein>
    <recommendedName>
        <fullName evidence="4">EF-hand domain-containing protein</fullName>
    </recommendedName>
</protein>
<organism evidence="5 6">
    <name type="scientific">Adineta ricciae</name>
    <name type="common">Rotifer</name>
    <dbReference type="NCBI Taxonomy" id="249248"/>
    <lineage>
        <taxon>Eukaryota</taxon>
        <taxon>Metazoa</taxon>
        <taxon>Spiralia</taxon>
        <taxon>Gnathifera</taxon>
        <taxon>Rotifera</taxon>
        <taxon>Eurotatoria</taxon>
        <taxon>Bdelloidea</taxon>
        <taxon>Adinetida</taxon>
        <taxon>Adinetidae</taxon>
        <taxon>Adineta</taxon>
    </lineage>
</organism>
<sequence>MDSFIVILLFSLISLVCSANRNPGHLKPLGSVGNLVLIKELQREFPTASQLFTYHVAKSEPSLSRQVLNDNKNFSLWQTDEQLLEHVYGLADTKIQVEAFIARQRHRIPMTFDAFLQRYKKEPLMFADNIPKVLQKYLVVPKPLQCDAALEIFQSAILIINGINASPLLLNEEYDHFHCILRGHKKMVLINMIKYPDVRKIVIPEKKQQQEPPMNPDRVDFDQFPALADVEYHVANLTSGDCIFIPSSWTFQERSLEHTFSIIYNVKHRRALNIDGKELNECADYDSTFTLDQIDWSVERQPQSFKDLIMNLINTNVVGFEKWREYFSKHLSHDLASDSEASAIFEEFYDIIDVDGDGQVTKKEVEQINGAHQHHITDILYEMVKVINTKRDAKTSKPVENNGEEQSIENEDQIQSSHDQSEL</sequence>
<dbReference type="Proteomes" id="UP000663828">
    <property type="component" value="Unassembled WGS sequence"/>
</dbReference>
<reference evidence="5" key="1">
    <citation type="submission" date="2021-02" db="EMBL/GenBank/DDBJ databases">
        <authorList>
            <person name="Nowell W R."/>
        </authorList>
    </citation>
    <scope>NUCLEOTIDE SEQUENCE</scope>
</reference>
<evidence type="ECO:0000259" key="4">
    <source>
        <dbReference type="PROSITE" id="PS50222"/>
    </source>
</evidence>
<feature type="region of interest" description="Disordered" evidence="2">
    <location>
        <begin position="392"/>
        <end position="423"/>
    </location>
</feature>
<feature type="chain" id="PRO_5032631788" description="EF-hand domain-containing protein" evidence="3">
    <location>
        <begin position="19"/>
        <end position="423"/>
    </location>
</feature>
<dbReference type="PROSITE" id="PS50222">
    <property type="entry name" value="EF_HAND_2"/>
    <property type="match status" value="1"/>
</dbReference>
<dbReference type="PANTHER" id="PTHR12461">
    <property type="entry name" value="HYPOXIA-INDUCIBLE FACTOR 1 ALPHA INHIBITOR-RELATED"/>
    <property type="match status" value="1"/>
</dbReference>
<dbReference type="Pfam" id="PF13621">
    <property type="entry name" value="Cupin_8"/>
    <property type="match status" value="1"/>
</dbReference>
<dbReference type="InterPro" id="IPR041667">
    <property type="entry name" value="Cupin_8"/>
</dbReference>
<keyword evidence="1" id="KW-0106">Calcium</keyword>
<dbReference type="Gene3D" id="2.60.120.650">
    <property type="entry name" value="Cupin"/>
    <property type="match status" value="1"/>
</dbReference>
<keyword evidence="6" id="KW-1185">Reference proteome</keyword>
<dbReference type="SUPFAM" id="SSF51197">
    <property type="entry name" value="Clavaminate synthase-like"/>
    <property type="match status" value="1"/>
</dbReference>
<evidence type="ECO:0000256" key="3">
    <source>
        <dbReference type="SAM" id="SignalP"/>
    </source>
</evidence>
<accession>A0A814M2H4</accession>
<evidence type="ECO:0000256" key="2">
    <source>
        <dbReference type="SAM" id="MobiDB-lite"/>
    </source>
</evidence>
<evidence type="ECO:0000256" key="1">
    <source>
        <dbReference type="ARBA" id="ARBA00022837"/>
    </source>
</evidence>
<dbReference type="GO" id="GO:0005509">
    <property type="term" value="F:calcium ion binding"/>
    <property type="evidence" value="ECO:0007669"/>
    <property type="project" value="InterPro"/>
</dbReference>
<feature type="signal peptide" evidence="3">
    <location>
        <begin position="1"/>
        <end position="18"/>
    </location>
</feature>
<name>A0A814M2H4_ADIRI</name>
<keyword evidence="3" id="KW-0732">Signal</keyword>
<dbReference type="InterPro" id="IPR011992">
    <property type="entry name" value="EF-hand-dom_pair"/>
</dbReference>